<dbReference type="Pfam" id="PF03466">
    <property type="entry name" value="LysR_substrate"/>
    <property type="match status" value="1"/>
</dbReference>
<evidence type="ECO:0000256" key="3">
    <source>
        <dbReference type="ARBA" id="ARBA00023125"/>
    </source>
</evidence>
<dbReference type="Gene3D" id="3.40.190.10">
    <property type="entry name" value="Periplasmic binding protein-like II"/>
    <property type="match status" value="4"/>
</dbReference>
<dbReference type="RefSeq" id="WP_052023030.1">
    <property type="nucleotide sequence ID" value="NZ_AXCW01000157.1"/>
</dbReference>
<evidence type="ECO:0000256" key="1">
    <source>
        <dbReference type="ARBA" id="ARBA00009437"/>
    </source>
</evidence>
<dbReference type="Proteomes" id="UP000019753">
    <property type="component" value="Unassembled WGS sequence"/>
</dbReference>
<feature type="region of interest" description="Disordered" evidence="5">
    <location>
        <begin position="204"/>
        <end position="234"/>
    </location>
</feature>
<dbReference type="EMBL" id="AXCW01000157">
    <property type="protein sequence ID" value="EYR62871.1"/>
    <property type="molecule type" value="Genomic_DNA"/>
</dbReference>
<dbReference type="PANTHER" id="PTHR30346">
    <property type="entry name" value="TRANSCRIPTIONAL DUAL REGULATOR HCAR-RELATED"/>
    <property type="match status" value="1"/>
</dbReference>
<comment type="similarity">
    <text evidence="1">Belongs to the LysR transcriptional regulatory family.</text>
</comment>
<comment type="caution">
    <text evidence="7">The sequence shown here is derived from an EMBL/GenBank/DDBJ whole genome shotgun (WGS) entry which is preliminary data.</text>
</comment>
<dbReference type="GO" id="GO:0003700">
    <property type="term" value="F:DNA-binding transcription factor activity"/>
    <property type="evidence" value="ECO:0007669"/>
    <property type="project" value="TreeGrafter"/>
</dbReference>
<reference evidence="7 8" key="1">
    <citation type="submission" date="2014-01" db="EMBL/GenBank/DDBJ databases">
        <title>Actinotalea ferrariae CF5-4.</title>
        <authorList>
            <person name="Chen F."/>
            <person name="Li Y."/>
            <person name="Wang G."/>
        </authorList>
    </citation>
    <scope>NUCLEOTIDE SEQUENCE [LARGE SCALE GENOMIC DNA]</scope>
    <source>
        <strain evidence="7 8">CF5-4</strain>
    </source>
</reference>
<protein>
    <submittedName>
        <fullName evidence="7">LysR family transcriptional regulator</fullName>
    </submittedName>
</protein>
<name>A0A021VP14_9CELL</name>
<evidence type="ECO:0000313" key="8">
    <source>
        <dbReference type="Proteomes" id="UP000019753"/>
    </source>
</evidence>
<dbReference type="OrthoDB" id="3636008at2"/>
<proteinExistence type="inferred from homology"/>
<dbReference type="SUPFAM" id="SSF53850">
    <property type="entry name" value="Periplasmic binding protein-like II"/>
    <property type="match status" value="1"/>
</dbReference>
<sequence length="234" mass="24428">MDHETPPPDGSGIAGRPALRLLLVPGTTPGRWVRTWGDRRPGTPLELVHATVHDQVTVLREGRADVGLVRLAERPDGLSAIPLYTEASVVVVPKGHLLTAAEEVTAADLADETLLVPADDVLGWVDPPGEASLLPVPPTTAEAVELVAAGAGVLVVPQSLARLHDRTDLRYRPVTDAPTSTVHLAWVTDRTSPDIETFVGIVRGRTANSSREPAPEPAAEPPGRSGGRGAGGAG</sequence>
<dbReference type="InterPro" id="IPR005119">
    <property type="entry name" value="LysR_subst-bd"/>
</dbReference>
<evidence type="ECO:0000256" key="4">
    <source>
        <dbReference type="ARBA" id="ARBA00023163"/>
    </source>
</evidence>
<keyword evidence="4" id="KW-0804">Transcription</keyword>
<evidence type="ECO:0000256" key="2">
    <source>
        <dbReference type="ARBA" id="ARBA00023015"/>
    </source>
</evidence>
<feature type="domain" description="LysR substrate-binding" evidence="6">
    <location>
        <begin position="31"/>
        <end position="205"/>
    </location>
</feature>
<feature type="compositionally biased region" description="Gly residues" evidence="5">
    <location>
        <begin position="224"/>
        <end position="234"/>
    </location>
</feature>
<feature type="non-terminal residue" evidence="7">
    <location>
        <position position="234"/>
    </location>
</feature>
<dbReference type="GO" id="GO:0003677">
    <property type="term" value="F:DNA binding"/>
    <property type="evidence" value="ECO:0007669"/>
    <property type="project" value="UniProtKB-KW"/>
</dbReference>
<accession>A0A021VP14</accession>
<dbReference type="CDD" id="cd08414">
    <property type="entry name" value="PBP2_LTTR_aromatics_like"/>
    <property type="match status" value="1"/>
</dbReference>
<gene>
    <name evidence="7" type="ORF">N866_04670</name>
</gene>
<evidence type="ECO:0000259" key="6">
    <source>
        <dbReference type="Pfam" id="PF03466"/>
    </source>
</evidence>
<evidence type="ECO:0000256" key="5">
    <source>
        <dbReference type="SAM" id="MobiDB-lite"/>
    </source>
</evidence>
<dbReference type="GO" id="GO:0032993">
    <property type="term" value="C:protein-DNA complex"/>
    <property type="evidence" value="ECO:0007669"/>
    <property type="project" value="TreeGrafter"/>
</dbReference>
<keyword evidence="8" id="KW-1185">Reference proteome</keyword>
<evidence type="ECO:0000313" key="7">
    <source>
        <dbReference type="EMBL" id="EYR62871.1"/>
    </source>
</evidence>
<dbReference type="AlphaFoldDB" id="A0A021VP14"/>
<keyword evidence="3" id="KW-0238">DNA-binding</keyword>
<dbReference type="PANTHER" id="PTHR30346:SF0">
    <property type="entry name" value="HCA OPERON TRANSCRIPTIONAL ACTIVATOR HCAR"/>
    <property type="match status" value="1"/>
</dbReference>
<organism evidence="7 8">
    <name type="scientific">Actinotalea ferrariae CF5-4</name>
    <dbReference type="NCBI Taxonomy" id="948458"/>
    <lineage>
        <taxon>Bacteria</taxon>
        <taxon>Bacillati</taxon>
        <taxon>Actinomycetota</taxon>
        <taxon>Actinomycetes</taxon>
        <taxon>Micrococcales</taxon>
        <taxon>Cellulomonadaceae</taxon>
        <taxon>Actinotalea</taxon>
    </lineage>
</organism>
<keyword evidence="2" id="KW-0805">Transcription regulation</keyword>